<feature type="region of interest" description="Disordered" evidence="8">
    <location>
        <begin position="97"/>
        <end position="162"/>
    </location>
</feature>
<evidence type="ECO:0000256" key="2">
    <source>
        <dbReference type="ARBA" id="ARBA00006360"/>
    </source>
</evidence>
<evidence type="ECO:0000256" key="4">
    <source>
        <dbReference type="ARBA" id="ARBA00022741"/>
    </source>
</evidence>
<feature type="compositionally biased region" description="Polar residues" evidence="8">
    <location>
        <begin position="823"/>
        <end position="834"/>
    </location>
</feature>
<reference evidence="10" key="1">
    <citation type="submission" date="2015-07" db="EMBL/GenBank/DDBJ databases">
        <title>Transcriptome Assembly of Anthurium amnicola.</title>
        <authorList>
            <person name="Suzuki J."/>
        </authorList>
    </citation>
    <scope>NUCLEOTIDE SEQUENCE</scope>
</reference>
<dbReference type="GO" id="GO:0003887">
    <property type="term" value="F:DNA-directed DNA polymerase activity"/>
    <property type="evidence" value="ECO:0007669"/>
    <property type="project" value="InterPro"/>
</dbReference>
<evidence type="ECO:0000256" key="1">
    <source>
        <dbReference type="ARBA" id="ARBA00002386"/>
    </source>
</evidence>
<gene>
    <name evidence="10" type="primary">dnaX_1</name>
    <name evidence="10" type="ORF">g.55409</name>
</gene>
<feature type="region of interest" description="Disordered" evidence="8">
    <location>
        <begin position="1210"/>
        <end position="1238"/>
    </location>
</feature>
<organism evidence="10">
    <name type="scientific">Anthurium amnicola</name>
    <dbReference type="NCBI Taxonomy" id="1678845"/>
    <lineage>
        <taxon>Eukaryota</taxon>
        <taxon>Viridiplantae</taxon>
        <taxon>Streptophyta</taxon>
        <taxon>Embryophyta</taxon>
        <taxon>Tracheophyta</taxon>
        <taxon>Spermatophyta</taxon>
        <taxon>Magnoliopsida</taxon>
        <taxon>Liliopsida</taxon>
        <taxon>Araceae</taxon>
        <taxon>Pothoideae</taxon>
        <taxon>Potheae</taxon>
        <taxon>Anthurium</taxon>
    </lineage>
</organism>
<dbReference type="InterPro" id="IPR050238">
    <property type="entry name" value="DNA_Rep/Repair_Clamp_Loader"/>
</dbReference>
<dbReference type="Gene3D" id="1.10.8.60">
    <property type="match status" value="1"/>
</dbReference>
<dbReference type="NCBIfam" id="TIGR02397">
    <property type="entry name" value="dnaX_nterm"/>
    <property type="match status" value="1"/>
</dbReference>
<dbReference type="InterPro" id="IPR008921">
    <property type="entry name" value="DNA_pol3_clamp-load_cplx_C"/>
</dbReference>
<keyword evidence="5" id="KW-0862">Zinc</keyword>
<dbReference type="Gene3D" id="3.40.50.300">
    <property type="entry name" value="P-loop containing nucleotide triphosphate hydrolases"/>
    <property type="match status" value="1"/>
</dbReference>
<evidence type="ECO:0000256" key="6">
    <source>
        <dbReference type="ARBA" id="ARBA00022840"/>
    </source>
</evidence>
<dbReference type="GO" id="GO:0006281">
    <property type="term" value="P:DNA repair"/>
    <property type="evidence" value="ECO:0007669"/>
    <property type="project" value="TreeGrafter"/>
</dbReference>
<dbReference type="EMBL" id="GDJX01009025">
    <property type="protein sequence ID" value="JAT58911.1"/>
    <property type="molecule type" value="Transcribed_RNA"/>
</dbReference>
<dbReference type="GO" id="GO:0009360">
    <property type="term" value="C:DNA polymerase III complex"/>
    <property type="evidence" value="ECO:0007669"/>
    <property type="project" value="InterPro"/>
</dbReference>
<feature type="region of interest" description="Disordered" evidence="8">
    <location>
        <begin position="260"/>
        <end position="283"/>
    </location>
</feature>
<dbReference type="SUPFAM" id="SSF52540">
    <property type="entry name" value="P-loop containing nucleoside triphosphate hydrolases"/>
    <property type="match status" value="1"/>
</dbReference>
<dbReference type="PANTHER" id="PTHR11669">
    <property type="entry name" value="REPLICATION FACTOR C / DNA POLYMERASE III GAMMA-TAU SUBUNIT"/>
    <property type="match status" value="1"/>
</dbReference>
<keyword evidence="6" id="KW-0067">ATP-binding</keyword>
<dbReference type="GO" id="GO:0005524">
    <property type="term" value="F:ATP binding"/>
    <property type="evidence" value="ECO:0007669"/>
    <property type="project" value="UniProtKB-KW"/>
</dbReference>
<feature type="compositionally biased region" description="Low complexity" evidence="8">
    <location>
        <begin position="784"/>
        <end position="798"/>
    </location>
</feature>
<dbReference type="GO" id="GO:0003689">
    <property type="term" value="F:DNA clamp loader activity"/>
    <property type="evidence" value="ECO:0007669"/>
    <property type="project" value="TreeGrafter"/>
</dbReference>
<dbReference type="Pfam" id="PF12169">
    <property type="entry name" value="DNA_pol3_gamma3"/>
    <property type="match status" value="1"/>
</dbReference>
<feature type="region of interest" description="Disordered" evidence="8">
    <location>
        <begin position="784"/>
        <end position="840"/>
    </location>
</feature>
<evidence type="ECO:0000256" key="7">
    <source>
        <dbReference type="ARBA" id="ARBA00023054"/>
    </source>
</evidence>
<dbReference type="Pfam" id="PF13177">
    <property type="entry name" value="DNA_pol3_delta2"/>
    <property type="match status" value="1"/>
</dbReference>
<dbReference type="InterPro" id="IPR022754">
    <property type="entry name" value="DNA_pol_III_gamma-3"/>
</dbReference>
<feature type="domain" description="AAA+ ATPase" evidence="9">
    <location>
        <begin position="465"/>
        <end position="669"/>
    </location>
</feature>
<protein>
    <submittedName>
        <fullName evidence="10">DNA polymerase III subunit gamma/tau</fullName>
    </submittedName>
</protein>
<evidence type="ECO:0000313" key="10">
    <source>
        <dbReference type="EMBL" id="JAT58911.1"/>
    </source>
</evidence>
<feature type="compositionally biased region" description="Basic and acidic residues" evidence="8">
    <location>
        <begin position="146"/>
        <end position="156"/>
    </location>
</feature>
<keyword evidence="3" id="KW-0479">Metal-binding</keyword>
<comment type="similarity">
    <text evidence="2">Belongs to the DnaX/STICHEL family.</text>
</comment>
<dbReference type="GO" id="GO:0005663">
    <property type="term" value="C:DNA replication factor C complex"/>
    <property type="evidence" value="ECO:0007669"/>
    <property type="project" value="TreeGrafter"/>
</dbReference>
<evidence type="ECO:0000256" key="8">
    <source>
        <dbReference type="SAM" id="MobiDB-lite"/>
    </source>
</evidence>
<evidence type="ECO:0000256" key="5">
    <source>
        <dbReference type="ARBA" id="ARBA00022833"/>
    </source>
</evidence>
<dbReference type="InterPro" id="IPR012763">
    <property type="entry name" value="DNA_pol_III_sug/sutau_N"/>
</dbReference>
<dbReference type="GO" id="GO:0003677">
    <property type="term" value="F:DNA binding"/>
    <property type="evidence" value="ECO:0007669"/>
    <property type="project" value="InterPro"/>
</dbReference>
<evidence type="ECO:0000259" key="9">
    <source>
        <dbReference type="SMART" id="SM00382"/>
    </source>
</evidence>
<keyword evidence="7" id="KW-0175">Coiled coil</keyword>
<dbReference type="GO" id="GO:0006261">
    <property type="term" value="P:DNA-templated DNA replication"/>
    <property type="evidence" value="ECO:0007669"/>
    <property type="project" value="TreeGrafter"/>
</dbReference>
<feature type="compositionally biased region" description="Polar residues" evidence="8">
    <location>
        <begin position="274"/>
        <end position="283"/>
    </location>
</feature>
<proteinExistence type="inferred from homology"/>
<sequence length="1238" mass="136188">MAEAFVCPSELHLKKELSALRKARFLRDPETCSSWRSPLASGSVAACSTLSCGDENEGYPAANDSGGLLEVEPNSNLPLRNGNSTKRVYLYNWGHHSSKSSHSGVKLDEDKKQGSGPGSPEDSPIDPQKADSKSDTLLDEPVPDFSVKRTRPETPTRRNARKLRRAAVAKYRNHRNSAMPKLPDLSSGTFGAFNSTEQSDDTEYCNSGDLRRSTLELIRKTGYASSSTSPLLSGSGCGNWSCSSRILRNARKEESSYSVTPASTSSYNRYGHQRPSTMGSWDGTTASFDVDEVKEMELSRRQGCGIPCYSSKRVKDRGCGGWYSPSFSDTLKRKGSSILCGSQTRTQKRRASGVRKRRFLPKTSKGLPQLTNGRDEDRSLVDAASDELSTNFGELDLEALSRLDGRRWSNCGSQEGLGVQLPSAEGESSSHRSLSQKYRPKSFDEIIGQNMVVQSLHNAILRGRIAPAYLFYGPRGTGKTSTARIFAAALNCLATGENKPCGFCRECTEFASGNGSNVREVDATNKKGIDSIRSMLKNLHKLTASSRYRVFIIDECHILSSKVWSAFIKFVEEPPMHIVFVFITIDPDNLPRAILSRCQKYLFPKIKEVDINGRLRRLSAEEGIDVELDALELVVLNSDGSLRDAETMLNQLGLLRRRITTSLVHDLVGVVSDERLFDLLETAMSSNTAETVKRSRELMDSGVDPIALMSQLAGLIMDIIAGTYRLTSSKPSGSVLCGRSLTDPEMDRLQQALRILSDAEKQLRLSSERSTWFTAALLQLGSGHSSELNHSSGSSSQHSSRKAKSGTSDWVKGTAACRKSDSLPKTTQSRSACTPSAMKMDHSPCVNPSSSLPMGEKNSDSLPMCNSIDSSFIMPATCKDEADSECFLTKISLEKLNDVWQRCIDKCHSKTLRKLLSAHGQLTSISEVEGVLVVSIAFDEHIKTRAVGYLRSITNSMEVVLGHRIKVRIGSAPDNFMGKTPCFRESTGEQTKTRLLDKEKWLTDDSNSSVNDSHEECIYLPRKSTDNSGGKLQRTLDISESSQVPNANAQGTGSLLFSSKENGKLCGTLEKAVRRIQPSPSNEQRLESAWLQAVEKGTTGLVRPEKNQILPQNGMNNQHQNVSKLALAISSKHWEDELNNEIKALKISDTHSHHKEHFGVRVGAISPSLLHRTSFAASFDKDNLEYESGPGCNGLLCWKTGRRYKGKVKQRTRSERAGRLLPFGPCGKSKAKESNFGR</sequence>
<dbReference type="Gene3D" id="1.20.272.10">
    <property type="match status" value="1"/>
</dbReference>
<dbReference type="InterPro" id="IPR054506">
    <property type="entry name" value="DnaA_N-like_STI"/>
</dbReference>
<name>A0A1D1YW96_9ARAE</name>
<dbReference type="PANTHER" id="PTHR11669:SF63">
    <property type="entry name" value="PROTEIN STICHEL"/>
    <property type="match status" value="1"/>
</dbReference>
<dbReference type="SUPFAM" id="SSF48019">
    <property type="entry name" value="post-AAA+ oligomerization domain-like"/>
    <property type="match status" value="1"/>
</dbReference>
<accession>A0A1D1YW96</accession>
<dbReference type="FunFam" id="3.40.50.300:FF:000014">
    <property type="entry name" value="DNA polymerase III subunit gamma/tau"/>
    <property type="match status" value="1"/>
</dbReference>
<comment type="function">
    <text evidence="1">May be involved in DNA replication and thus regulate cell proliferation.</text>
</comment>
<dbReference type="GO" id="GO:0046872">
    <property type="term" value="F:metal ion binding"/>
    <property type="evidence" value="ECO:0007669"/>
    <property type="project" value="UniProtKB-KW"/>
</dbReference>
<feature type="compositionally biased region" description="Basic residues" evidence="8">
    <location>
        <begin position="346"/>
        <end position="360"/>
    </location>
</feature>
<dbReference type="InterPro" id="IPR027417">
    <property type="entry name" value="P-loop_NTPase"/>
</dbReference>
<dbReference type="AlphaFoldDB" id="A0A1D1YW96"/>
<dbReference type="Pfam" id="PF23007">
    <property type="entry name" value="DnaA_N-like_STI"/>
    <property type="match status" value="1"/>
</dbReference>
<keyword evidence="4" id="KW-0547">Nucleotide-binding</keyword>
<dbReference type="CDD" id="cd00009">
    <property type="entry name" value="AAA"/>
    <property type="match status" value="1"/>
</dbReference>
<feature type="region of interest" description="Disordered" evidence="8">
    <location>
        <begin position="341"/>
        <end position="378"/>
    </location>
</feature>
<evidence type="ECO:0000256" key="3">
    <source>
        <dbReference type="ARBA" id="ARBA00022723"/>
    </source>
</evidence>
<dbReference type="InterPro" id="IPR003593">
    <property type="entry name" value="AAA+_ATPase"/>
</dbReference>
<dbReference type="SMART" id="SM00382">
    <property type="entry name" value="AAA"/>
    <property type="match status" value="1"/>
</dbReference>